<name>A0A8J3DKB4_9HYPH</name>
<dbReference type="InterPro" id="IPR009061">
    <property type="entry name" value="DNA-bd_dom_put_sf"/>
</dbReference>
<sequence length="117" mass="12951">MSLINLLQECISRGQEMTQAIAIAQFGDDSPEARKITRRWGITEVADLIGVSPQAIRDAEKNGRLPPPDFELRGRVERRAGYTIDQISHMRSIFGNPNQRPADKNPAVLAVMSHKGG</sequence>
<proteinExistence type="predicted"/>
<organism evidence="1 2">
    <name type="scientific">Limoniibacter endophyticus</name>
    <dbReference type="NCBI Taxonomy" id="1565040"/>
    <lineage>
        <taxon>Bacteria</taxon>
        <taxon>Pseudomonadati</taxon>
        <taxon>Pseudomonadota</taxon>
        <taxon>Alphaproteobacteria</taxon>
        <taxon>Hyphomicrobiales</taxon>
        <taxon>Bartonellaceae</taxon>
        <taxon>Limoniibacter</taxon>
    </lineage>
</organism>
<dbReference type="Proteomes" id="UP000641137">
    <property type="component" value="Unassembled WGS sequence"/>
</dbReference>
<evidence type="ECO:0000313" key="2">
    <source>
        <dbReference type="Proteomes" id="UP000641137"/>
    </source>
</evidence>
<gene>
    <name evidence="1" type="ORF">GCM10010136_33980</name>
</gene>
<reference evidence="1" key="1">
    <citation type="journal article" date="2014" name="Int. J. Syst. Evol. Microbiol.">
        <title>Complete genome sequence of Corynebacterium casei LMG S-19264T (=DSM 44701T), isolated from a smear-ripened cheese.</title>
        <authorList>
            <consortium name="US DOE Joint Genome Institute (JGI-PGF)"/>
            <person name="Walter F."/>
            <person name="Albersmeier A."/>
            <person name="Kalinowski J."/>
            <person name="Ruckert C."/>
        </authorList>
    </citation>
    <scope>NUCLEOTIDE SEQUENCE</scope>
    <source>
        <strain evidence="1">KCTC 42097</strain>
    </source>
</reference>
<evidence type="ECO:0000313" key="1">
    <source>
        <dbReference type="EMBL" id="GHC80805.1"/>
    </source>
</evidence>
<comment type="caution">
    <text evidence="1">The sequence shown here is derived from an EMBL/GenBank/DDBJ whole genome shotgun (WGS) entry which is preliminary data.</text>
</comment>
<dbReference type="AlphaFoldDB" id="A0A8J3DKB4"/>
<accession>A0A8J3DKB4</accession>
<dbReference type="EMBL" id="BMZO01000013">
    <property type="protein sequence ID" value="GHC80805.1"/>
    <property type="molecule type" value="Genomic_DNA"/>
</dbReference>
<dbReference type="SUPFAM" id="SSF46955">
    <property type="entry name" value="Putative DNA-binding domain"/>
    <property type="match status" value="1"/>
</dbReference>
<dbReference type="RefSeq" id="WP_280517251.1">
    <property type="nucleotide sequence ID" value="NZ_BMZO01000013.1"/>
</dbReference>
<evidence type="ECO:0008006" key="3">
    <source>
        <dbReference type="Google" id="ProtNLM"/>
    </source>
</evidence>
<keyword evidence="2" id="KW-1185">Reference proteome</keyword>
<reference evidence="1" key="2">
    <citation type="submission" date="2020-09" db="EMBL/GenBank/DDBJ databases">
        <authorList>
            <person name="Sun Q."/>
            <person name="Kim S."/>
        </authorList>
    </citation>
    <scope>NUCLEOTIDE SEQUENCE</scope>
    <source>
        <strain evidence="1">KCTC 42097</strain>
    </source>
</reference>
<protein>
    <recommendedName>
        <fullName evidence="3">Plasmid-partitioning protein SopA</fullName>
    </recommendedName>
</protein>